<evidence type="ECO:0000256" key="2">
    <source>
        <dbReference type="ARBA" id="ARBA00023125"/>
    </source>
</evidence>
<evidence type="ECO:0000313" key="5">
    <source>
        <dbReference type="EMBL" id="SDK18424.1"/>
    </source>
</evidence>
<accession>A0A1G8ZUW4</accession>
<gene>
    <name evidence="5" type="ORF">SAMN05216192_13411</name>
</gene>
<keyword evidence="2" id="KW-0238">DNA-binding</keyword>
<name>A0A1G8ZUW4_9BACL</name>
<evidence type="ECO:0000313" key="6">
    <source>
        <dbReference type="Proteomes" id="UP000199050"/>
    </source>
</evidence>
<dbReference type="SUPFAM" id="SSF46785">
    <property type="entry name" value="Winged helix' DNA-binding domain"/>
    <property type="match status" value="1"/>
</dbReference>
<keyword evidence="6" id="KW-1185">Reference proteome</keyword>
<dbReference type="PROSITE" id="PS51118">
    <property type="entry name" value="HTH_HXLR"/>
    <property type="match status" value="1"/>
</dbReference>
<dbReference type="GO" id="GO:0003677">
    <property type="term" value="F:DNA binding"/>
    <property type="evidence" value="ECO:0007669"/>
    <property type="project" value="UniProtKB-KW"/>
</dbReference>
<dbReference type="EMBL" id="FNDX01000034">
    <property type="protein sequence ID" value="SDK18424.1"/>
    <property type="molecule type" value="Genomic_DNA"/>
</dbReference>
<organism evidence="5 6">
    <name type="scientific">Paenibacillus typhae</name>
    <dbReference type="NCBI Taxonomy" id="1174501"/>
    <lineage>
        <taxon>Bacteria</taxon>
        <taxon>Bacillati</taxon>
        <taxon>Bacillota</taxon>
        <taxon>Bacilli</taxon>
        <taxon>Bacillales</taxon>
        <taxon>Paenibacillaceae</taxon>
        <taxon>Paenibacillus</taxon>
    </lineage>
</organism>
<evidence type="ECO:0000256" key="3">
    <source>
        <dbReference type="ARBA" id="ARBA00023163"/>
    </source>
</evidence>
<dbReference type="Proteomes" id="UP000199050">
    <property type="component" value="Unassembled WGS sequence"/>
</dbReference>
<keyword evidence="3" id="KW-0804">Transcription</keyword>
<dbReference type="InterPro" id="IPR036388">
    <property type="entry name" value="WH-like_DNA-bd_sf"/>
</dbReference>
<evidence type="ECO:0000259" key="4">
    <source>
        <dbReference type="PROSITE" id="PS51118"/>
    </source>
</evidence>
<dbReference type="OrthoDB" id="9791143at2"/>
<sequence>MKQYHLGIEATLEIIGGKWKALIICLLMSGTKRTSELQHSITGISQKVLIQQLRELERDGLVKRFVYQQMPPKVEYSLTEYGVTANRIIDVMCSWGRENIQIRQERGEAIILLEEQPPGGSD</sequence>
<dbReference type="InterPro" id="IPR011991">
    <property type="entry name" value="ArsR-like_HTH"/>
</dbReference>
<feature type="domain" description="HTH hxlR-type" evidence="4">
    <location>
        <begin position="6"/>
        <end position="104"/>
    </location>
</feature>
<dbReference type="Gene3D" id="1.10.10.10">
    <property type="entry name" value="Winged helix-like DNA-binding domain superfamily/Winged helix DNA-binding domain"/>
    <property type="match status" value="1"/>
</dbReference>
<evidence type="ECO:0000256" key="1">
    <source>
        <dbReference type="ARBA" id="ARBA00023015"/>
    </source>
</evidence>
<reference evidence="6" key="1">
    <citation type="submission" date="2016-10" db="EMBL/GenBank/DDBJ databases">
        <authorList>
            <person name="Varghese N."/>
            <person name="Submissions S."/>
        </authorList>
    </citation>
    <scope>NUCLEOTIDE SEQUENCE [LARGE SCALE GENOMIC DNA]</scope>
    <source>
        <strain evidence="6">CGMCC 1.11012</strain>
    </source>
</reference>
<dbReference type="CDD" id="cd00090">
    <property type="entry name" value="HTH_ARSR"/>
    <property type="match status" value="1"/>
</dbReference>
<dbReference type="AlphaFoldDB" id="A0A1G8ZUW4"/>
<dbReference type="InterPro" id="IPR036390">
    <property type="entry name" value="WH_DNA-bd_sf"/>
</dbReference>
<dbReference type="InterPro" id="IPR002577">
    <property type="entry name" value="HTH_HxlR"/>
</dbReference>
<dbReference type="PANTHER" id="PTHR33204:SF29">
    <property type="entry name" value="TRANSCRIPTIONAL REGULATOR"/>
    <property type="match status" value="1"/>
</dbReference>
<dbReference type="STRING" id="1174501.SAMN05216192_13411"/>
<dbReference type="PANTHER" id="PTHR33204">
    <property type="entry name" value="TRANSCRIPTIONAL REGULATOR, MARR FAMILY"/>
    <property type="match status" value="1"/>
</dbReference>
<dbReference type="Pfam" id="PF01638">
    <property type="entry name" value="HxlR"/>
    <property type="match status" value="1"/>
</dbReference>
<keyword evidence="1" id="KW-0805">Transcription regulation</keyword>
<dbReference type="RefSeq" id="WP_090717389.1">
    <property type="nucleotide sequence ID" value="NZ_CBCSKY010000077.1"/>
</dbReference>
<proteinExistence type="predicted"/>
<protein>
    <submittedName>
        <fullName evidence="5">Transcriptional regulator, HxlR family</fullName>
    </submittedName>
</protein>